<gene>
    <name evidence="6" type="ORF">OsI_30875</name>
</gene>
<evidence type="ECO:0000313" key="6">
    <source>
        <dbReference type="EMBL" id="EEC84352.1"/>
    </source>
</evidence>
<feature type="domain" description="DYW" evidence="5">
    <location>
        <begin position="286"/>
        <end position="373"/>
    </location>
</feature>
<feature type="repeat" description="PPR" evidence="4">
    <location>
        <begin position="188"/>
        <end position="222"/>
    </location>
</feature>
<dbReference type="Proteomes" id="UP000007015">
    <property type="component" value="Chromosome 9"/>
</dbReference>
<dbReference type="Gene3D" id="1.25.40.10">
    <property type="entry name" value="Tetratricopeptide repeat domain"/>
    <property type="match status" value="1"/>
</dbReference>
<keyword evidence="7" id="KW-1185">Reference proteome</keyword>
<protein>
    <recommendedName>
        <fullName evidence="5">DYW domain-containing protein</fullName>
    </recommendedName>
</protein>
<evidence type="ECO:0000313" key="7">
    <source>
        <dbReference type="Proteomes" id="UP000007015"/>
    </source>
</evidence>
<dbReference type="InterPro" id="IPR046960">
    <property type="entry name" value="PPR_At4g14850-like_plant"/>
</dbReference>
<dbReference type="NCBIfam" id="TIGR00756">
    <property type="entry name" value="PPR"/>
    <property type="match status" value="2"/>
</dbReference>
<dbReference type="Pfam" id="PF01535">
    <property type="entry name" value="PPR"/>
    <property type="match status" value="2"/>
</dbReference>
<dbReference type="STRING" id="39946.B8BEJ4"/>
<dbReference type="InterPro" id="IPR011990">
    <property type="entry name" value="TPR-like_helical_dom_sf"/>
</dbReference>
<dbReference type="Pfam" id="PF14432">
    <property type="entry name" value="DYW_deaminase"/>
    <property type="match status" value="1"/>
</dbReference>
<dbReference type="GO" id="GO:0008270">
    <property type="term" value="F:zinc ion binding"/>
    <property type="evidence" value="ECO:0007669"/>
    <property type="project" value="InterPro"/>
</dbReference>
<evidence type="ECO:0000256" key="4">
    <source>
        <dbReference type="PROSITE-ProRule" id="PRU00708"/>
    </source>
</evidence>
<dbReference type="HOGENOM" id="CLU_002706_37_1_1"/>
<sequence length="393" mass="43074">MSSSSSSSILNFLRHVSFPPDPRLLPSALKSCPALRLARALHAAAAVAGVSRDAFVASSLLHAYLRFGATADARSVLDGMPHRTVELLRELTLPTTSTSFAMGQASLQHRSEADAAAAGLKQCVRLKRRRPPPSTATVSSSSSMLHGYVVKAGCRLDACVATALIDMYGKCGRADEIVQVFDESSHMDVASCNALVAGLSRNAQVSEALRLFREFVGRGVELNVVSWTSIVACCVQNGKDLEAVDLFREMQSEGIEPNSVTIPSHPMMATITEKLKHLTVEMRRLGFAPSTDYVLHDVEEQDKDDILSVHSEKLAVALGLISTSRGTPLRVIKNLRICGDCHEAMKFISSFEGREIYVRDTNRFHHFKDGKCSELHEDGDERHLRLRNLDLFD</sequence>
<dbReference type="InterPro" id="IPR032867">
    <property type="entry name" value="DYW_dom"/>
</dbReference>
<name>B8BEJ4_ORYSI</name>
<keyword evidence="3" id="KW-0809">Transit peptide</keyword>
<organism evidence="6 7">
    <name type="scientific">Oryza sativa subsp. indica</name>
    <name type="common">Rice</name>
    <dbReference type="NCBI Taxonomy" id="39946"/>
    <lineage>
        <taxon>Eukaryota</taxon>
        <taxon>Viridiplantae</taxon>
        <taxon>Streptophyta</taxon>
        <taxon>Embryophyta</taxon>
        <taxon>Tracheophyta</taxon>
        <taxon>Spermatophyta</taxon>
        <taxon>Magnoliopsida</taxon>
        <taxon>Liliopsida</taxon>
        <taxon>Poales</taxon>
        <taxon>Poaceae</taxon>
        <taxon>BOP clade</taxon>
        <taxon>Oryzoideae</taxon>
        <taxon>Oryzeae</taxon>
        <taxon>Oryzinae</taxon>
        <taxon>Oryza</taxon>
        <taxon>Oryza sativa</taxon>
    </lineage>
</organism>
<proteinExistence type="inferred from homology"/>
<feature type="repeat" description="PPR" evidence="4">
    <location>
        <begin position="223"/>
        <end position="257"/>
    </location>
</feature>
<keyword evidence="2" id="KW-0677">Repeat</keyword>
<dbReference type="EMBL" id="CM000134">
    <property type="protein sequence ID" value="EEC84352.1"/>
    <property type="molecule type" value="Genomic_DNA"/>
</dbReference>
<accession>B8BEJ4</accession>
<dbReference type="PROSITE" id="PS51375">
    <property type="entry name" value="PPR"/>
    <property type="match status" value="2"/>
</dbReference>
<evidence type="ECO:0000256" key="2">
    <source>
        <dbReference type="ARBA" id="ARBA00022737"/>
    </source>
</evidence>
<evidence type="ECO:0000259" key="5">
    <source>
        <dbReference type="Pfam" id="PF14432"/>
    </source>
</evidence>
<dbReference type="Gramene" id="BGIOSGA030508-TA">
    <property type="protein sequence ID" value="BGIOSGA030508-PA"/>
    <property type="gene ID" value="BGIOSGA030508"/>
</dbReference>
<evidence type="ECO:0000256" key="1">
    <source>
        <dbReference type="ARBA" id="ARBA00006643"/>
    </source>
</evidence>
<dbReference type="GO" id="GO:0003723">
    <property type="term" value="F:RNA binding"/>
    <property type="evidence" value="ECO:0007669"/>
    <property type="project" value="InterPro"/>
</dbReference>
<dbReference type="PANTHER" id="PTHR47926">
    <property type="entry name" value="PENTATRICOPEPTIDE REPEAT-CONTAINING PROTEIN"/>
    <property type="match status" value="1"/>
</dbReference>
<evidence type="ECO:0000256" key="3">
    <source>
        <dbReference type="ARBA" id="ARBA00022946"/>
    </source>
</evidence>
<dbReference type="InterPro" id="IPR002885">
    <property type="entry name" value="PPR_rpt"/>
</dbReference>
<dbReference type="AlphaFoldDB" id="B8BEJ4"/>
<reference evidence="6 7" key="1">
    <citation type="journal article" date="2005" name="PLoS Biol.">
        <title>The genomes of Oryza sativa: a history of duplications.</title>
        <authorList>
            <person name="Yu J."/>
            <person name="Wang J."/>
            <person name="Lin W."/>
            <person name="Li S."/>
            <person name="Li H."/>
            <person name="Zhou J."/>
            <person name="Ni P."/>
            <person name="Dong W."/>
            <person name="Hu S."/>
            <person name="Zeng C."/>
            <person name="Zhang J."/>
            <person name="Zhang Y."/>
            <person name="Li R."/>
            <person name="Xu Z."/>
            <person name="Li S."/>
            <person name="Li X."/>
            <person name="Zheng H."/>
            <person name="Cong L."/>
            <person name="Lin L."/>
            <person name="Yin J."/>
            <person name="Geng J."/>
            <person name="Li G."/>
            <person name="Shi J."/>
            <person name="Liu J."/>
            <person name="Lv H."/>
            <person name="Li J."/>
            <person name="Wang J."/>
            <person name="Deng Y."/>
            <person name="Ran L."/>
            <person name="Shi X."/>
            <person name="Wang X."/>
            <person name="Wu Q."/>
            <person name="Li C."/>
            <person name="Ren X."/>
            <person name="Wang J."/>
            <person name="Wang X."/>
            <person name="Li D."/>
            <person name="Liu D."/>
            <person name="Zhang X."/>
            <person name="Ji Z."/>
            <person name="Zhao W."/>
            <person name="Sun Y."/>
            <person name="Zhang Z."/>
            <person name="Bao J."/>
            <person name="Han Y."/>
            <person name="Dong L."/>
            <person name="Ji J."/>
            <person name="Chen P."/>
            <person name="Wu S."/>
            <person name="Liu J."/>
            <person name="Xiao Y."/>
            <person name="Bu D."/>
            <person name="Tan J."/>
            <person name="Yang L."/>
            <person name="Ye C."/>
            <person name="Zhang J."/>
            <person name="Xu J."/>
            <person name="Zhou Y."/>
            <person name="Yu Y."/>
            <person name="Zhang B."/>
            <person name="Zhuang S."/>
            <person name="Wei H."/>
            <person name="Liu B."/>
            <person name="Lei M."/>
            <person name="Yu H."/>
            <person name="Li Y."/>
            <person name="Xu H."/>
            <person name="Wei S."/>
            <person name="He X."/>
            <person name="Fang L."/>
            <person name="Zhang Z."/>
            <person name="Zhang Y."/>
            <person name="Huang X."/>
            <person name="Su Z."/>
            <person name="Tong W."/>
            <person name="Li J."/>
            <person name="Tong Z."/>
            <person name="Li S."/>
            <person name="Ye J."/>
            <person name="Wang L."/>
            <person name="Fang L."/>
            <person name="Lei T."/>
            <person name="Chen C."/>
            <person name="Chen H."/>
            <person name="Xu Z."/>
            <person name="Li H."/>
            <person name="Huang H."/>
            <person name="Zhang F."/>
            <person name="Xu H."/>
            <person name="Li N."/>
            <person name="Zhao C."/>
            <person name="Li S."/>
            <person name="Dong L."/>
            <person name="Huang Y."/>
            <person name="Li L."/>
            <person name="Xi Y."/>
            <person name="Qi Q."/>
            <person name="Li W."/>
            <person name="Zhang B."/>
            <person name="Hu W."/>
            <person name="Zhang Y."/>
            <person name="Tian X."/>
            <person name="Jiao Y."/>
            <person name="Liang X."/>
            <person name="Jin J."/>
            <person name="Gao L."/>
            <person name="Zheng W."/>
            <person name="Hao B."/>
            <person name="Liu S."/>
            <person name="Wang W."/>
            <person name="Yuan L."/>
            <person name="Cao M."/>
            <person name="McDermott J."/>
            <person name="Samudrala R."/>
            <person name="Wang J."/>
            <person name="Wong G.K."/>
            <person name="Yang H."/>
        </authorList>
    </citation>
    <scope>NUCLEOTIDE SEQUENCE [LARGE SCALE GENOMIC DNA]</scope>
    <source>
        <strain evidence="7">cv. 93-11</strain>
    </source>
</reference>
<dbReference type="Pfam" id="PF13041">
    <property type="entry name" value="PPR_2"/>
    <property type="match status" value="1"/>
</dbReference>
<comment type="similarity">
    <text evidence="1">Belongs to the PPR family. PCMP-H subfamily.</text>
</comment>
<dbReference type="GO" id="GO:0009451">
    <property type="term" value="P:RNA modification"/>
    <property type="evidence" value="ECO:0007669"/>
    <property type="project" value="InterPro"/>
</dbReference>
<dbReference type="FunFam" id="1.25.40.10:FF:000598">
    <property type="entry name" value="pentatricopeptide repeat-containing protein At1g20230 isoform X2"/>
    <property type="match status" value="1"/>
</dbReference>
<dbReference type="PANTHER" id="PTHR47926:SF386">
    <property type="entry name" value="PENTATRICOPEPTIDE REPEAT-CONTAINING PROTEIN"/>
    <property type="match status" value="1"/>
</dbReference>